<dbReference type="InterPro" id="IPR050194">
    <property type="entry name" value="Glycosyltransferase_grp1"/>
</dbReference>
<dbReference type="Gene3D" id="3.40.50.2000">
    <property type="entry name" value="Glycogen Phosphorylase B"/>
    <property type="match status" value="2"/>
</dbReference>
<evidence type="ECO:0000313" key="2">
    <source>
        <dbReference type="Proteomes" id="UP000607397"/>
    </source>
</evidence>
<proteinExistence type="predicted"/>
<dbReference type="AlphaFoldDB" id="A0A8K2A8N8"/>
<comment type="caution">
    <text evidence="1">The sequence shown here is derived from an EMBL/GenBank/DDBJ whole genome shotgun (WGS) entry which is preliminary data.</text>
</comment>
<dbReference type="PANTHER" id="PTHR45947">
    <property type="entry name" value="SULFOQUINOVOSYL TRANSFERASE SQD2"/>
    <property type="match status" value="1"/>
</dbReference>
<accession>A0A8K2A8N8</accession>
<keyword evidence="2" id="KW-1185">Reference proteome</keyword>
<dbReference type="EMBL" id="WVIC01000021">
    <property type="protein sequence ID" value="NCJ07130.1"/>
    <property type="molecule type" value="Genomic_DNA"/>
</dbReference>
<reference evidence="1" key="1">
    <citation type="submission" date="2019-12" db="EMBL/GenBank/DDBJ databases">
        <title>High-Quality draft genome sequences of three cyanobacteria isolated from the limestone walls of the Old Cathedral of Coimbra.</title>
        <authorList>
            <person name="Tiago I."/>
            <person name="Soares F."/>
            <person name="Portugal A."/>
        </authorList>
    </citation>
    <scope>NUCLEOTIDE SEQUENCE [LARGE SCALE GENOMIC DNA]</scope>
    <source>
        <strain evidence="1">C</strain>
    </source>
</reference>
<name>A0A8K2A8N8_9CYAN</name>
<dbReference type="Proteomes" id="UP000607397">
    <property type="component" value="Unassembled WGS sequence"/>
</dbReference>
<dbReference type="Pfam" id="PF13692">
    <property type="entry name" value="Glyco_trans_1_4"/>
    <property type="match status" value="1"/>
</dbReference>
<evidence type="ECO:0000313" key="1">
    <source>
        <dbReference type="EMBL" id="NCJ07130.1"/>
    </source>
</evidence>
<organism evidence="1 2">
    <name type="scientific">Petrachloros mirabilis ULC683</name>
    <dbReference type="NCBI Taxonomy" id="2781853"/>
    <lineage>
        <taxon>Bacteria</taxon>
        <taxon>Bacillati</taxon>
        <taxon>Cyanobacteriota</taxon>
        <taxon>Cyanophyceae</taxon>
        <taxon>Synechococcales</taxon>
        <taxon>Petrachlorosaceae</taxon>
        <taxon>Petrachloros</taxon>
        <taxon>Petrachloros mirabilis</taxon>
    </lineage>
</organism>
<sequence length="418" mass="47289">MVSVGVFIDLRWTTTAGGHVKCWEHFAEAATAFPDQLDLTLHVLGDRKSVMPLSRHVRFVTHPFRFSTERIFFLQDVPDHTDLAAYNPALIPYLQQHQVVHTTHPLFTFGKTAYRYCLKSGKPLVTSIHTDTPQYARIYIEQTIAGLPTPTWFKRFLQNQLQIPARYQAYLQAKREHYWRVCQHVWVSQPSDFDQASQVLPPDRISKLGRGINFENFSPQKRDRTHLEQTYGILPDKFLLLFVGRLDVCKNVMVFAEAVQMLLERGLPIHAIVAGQGKSAPEITAALGHHVSMLGNVQHQDLGTIFASCDLFVFPSETEVLANVIVEAKASGLPCLVSDKGGSYQMIKVVGEDGMIVSGRDPQVWADQIEALYQNPKLLAHMGVQSSNHIRSHWPSWQSVLLQDLLPIWTAMVSRQMS</sequence>
<dbReference type="PANTHER" id="PTHR45947:SF3">
    <property type="entry name" value="SULFOQUINOVOSYL TRANSFERASE SQD2"/>
    <property type="match status" value="1"/>
</dbReference>
<dbReference type="RefSeq" id="WP_161825605.1">
    <property type="nucleotide sequence ID" value="NZ_WVIC01000021.1"/>
</dbReference>
<protein>
    <submittedName>
        <fullName evidence="1">Glycosyltransferase</fullName>
    </submittedName>
</protein>
<gene>
    <name evidence="1" type="ORF">GS597_11550</name>
</gene>
<dbReference type="SUPFAM" id="SSF53756">
    <property type="entry name" value="UDP-Glycosyltransferase/glycogen phosphorylase"/>
    <property type="match status" value="1"/>
</dbReference>
<dbReference type="GO" id="GO:0016757">
    <property type="term" value="F:glycosyltransferase activity"/>
    <property type="evidence" value="ECO:0007669"/>
    <property type="project" value="TreeGrafter"/>
</dbReference>